<organism evidence="1">
    <name type="scientific">uncultured Leptolyngbya sp</name>
    <dbReference type="NCBI Taxonomy" id="332963"/>
    <lineage>
        <taxon>Bacteria</taxon>
        <taxon>Bacillati</taxon>
        <taxon>Cyanobacteriota</taxon>
        <taxon>Cyanophyceae</taxon>
        <taxon>Leptolyngbyales</taxon>
        <taxon>Leptolyngbyaceae</taxon>
        <taxon>Leptolyngbya group</taxon>
        <taxon>Leptolyngbya</taxon>
        <taxon>environmental samples</taxon>
    </lineage>
</organism>
<feature type="non-terminal residue" evidence="1">
    <location>
        <position position="1"/>
    </location>
</feature>
<feature type="non-terminal residue" evidence="1">
    <location>
        <position position="29"/>
    </location>
</feature>
<dbReference type="EMBL" id="CADCTY010000221">
    <property type="protein sequence ID" value="CAA9305853.1"/>
    <property type="molecule type" value="Genomic_DNA"/>
</dbReference>
<reference evidence="1" key="1">
    <citation type="submission" date="2020-02" db="EMBL/GenBank/DDBJ databases">
        <authorList>
            <person name="Meier V. D."/>
        </authorList>
    </citation>
    <scope>NUCLEOTIDE SEQUENCE</scope>
    <source>
        <strain evidence="1">AVDCRST_MAG94</strain>
    </source>
</reference>
<protein>
    <submittedName>
        <fullName evidence="1">Uncharacterized protein</fullName>
    </submittedName>
</protein>
<name>A0A6J4KHF4_9CYAN</name>
<evidence type="ECO:0000313" key="1">
    <source>
        <dbReference type="EMBL" id="CAA9305853.1"/>
    </source>
</evidence>
<gene>
    <name evidence="1" type="ORF">AVDCRST_MAG94-667</name>
</gene>
<proteinExistence type="predicted"/>
<accession>A0A6J4KHF4</accession>
<sequence>WLECAVVAKINGFPSLTILFGGPLVASYS</sequence>
<dbReference type="AlphaFoldDB" id="A0A6J4KHF4"/>